<feature type="compositionally biased region" description="Polar residues" evidence="1">
    <location>
        <begin position="252"/>
        <end position="278"/>
    </location>
</feature>
<protein>
    <submittedName>
        <fullName evidence="2">Uncharacterized protein</fullName>
    </submittedName>
</protein>
<feature type="compositionally biased region" description="Low complexity" evidence="1">
    <location>
        <begin position="663"/>
        <end position="674"/>
    </location>
</feature>
<feature type="compositionally biased region" description="Low complexity" evidence="1">
    <location>
        <begin position="910"/>
        <end position="950"/>
    </location>
</feature>
<feature type="compositionally biased region" description="Polar residues" evidence="1">
    <location>
        <begin position="1171"/>
        <end position="1180"/>
    </location>
</feature>
<evidence type="ECO:0000313" key="3">
    <source>
        <dbReference type="Proteomes" id="UP000018144"/>
    </source>
</evidence>
<accession>U4LQN5</accession>
<feature type="compositionally biased region" description="Basic and acidic residues" evidence="1">
    <location>
        <begin position="1196"/>
        <end position="1205"/>
    </location>
</feature>
<evidence type="ECO:0000256" key="1">
    <source>
        <dbReference type="SAM" id="MobiDB-lite"/>
    </source>
</evidence>
<feature type="region of interest" description="Disordered" evidence="1">
    <location>
        <begin position="789"/>
        <end position="811"/>
    </location>
</feature>
<evidence type="ECO:0000313" key="2">
    <source>
        <dbReference type="EMBL" id="CCX31650.1"/>
    </source>
</evidence>
<feature type="region of interest" description="Disordered" evidence="1">
    <location>
        <begin position="1141"/>
        <end position="1254"/>
    </location>
</feature>
<feature type="compositionally biased region" description="Basic and acidic residues" evidence="1">
    <location>
        <begin position="1155"/>
        <end position="1164"/>
    </location>
</feature>
<feature type="compositionally biased region" description="Polar residues" evidence="1">
    <location>
        <begin position="220"/>
        <end position="240"/>
    </location>
</feature>
<feature type="compositionally biased region" description="Low complexity" evidence="1">
    <location>
        <begin position="577"/>
        <end position="588"/>
    </location>
</feature>
<feature type="region of interest" description="Disordered" evidence="1">
    <location>
        <begin position="750"/>
        <end position="776"/>
    </location>
</feature>
<feature type="compositionally biased region" description="Polar residues" evidence="1">
    <location>
        <begin position="9"/>
        <end position="20"/>
    </location>
</feature>
<proteinExistence type="predicted"/>
<feature type="compositionally biased region" description="Basic and acidic residues" evidence="1">
    <location>
        <begin position="793"/>
        <end position="806"/>
    </location>
</feature>
<feature type="compositionally biased region" description="Low complexity" evidence="1">
    <location>
        <begin position="409"/>
        <end position="428"/>
    </location>
</feature>
<gene>
    <name evidence="2" type="ORF">PCON_11173</name>
</gene>
<feature type="compositionally biased region" description="Basic and acidic residues" evidence="1">
    <location>
        <begin position="1237"/>
        <end position="1247"/>
    </location>
</feature>
<feature type="compositionally biased region" description="Polar residues" evidence="1">
    <location>
        <begin position="386"/>
        <end position="401"/>
    </location>
</feature>
<feature type="region of interest" description="Disordered" evidence="1">
    <location>
        <begin position="1"/>
        <end position="288"/>
    </location>
</feature>
<reference evidence="2 3" key="1">
    <citation type="journal article" date="2013" name="PLoS Genet.">
        <title>The genome and development-dependent transcriptomes of Pyronema confluens: a window into fungal evolution.</title>
        <authorList>
            <person name="Traeger S."/>
            <person name="Altegoer F."/>
            <person name="Freitag M."/>
            <person name="Gabaldon T."/>
            <person name="Kempken F."/>
            <person name="Kumar A."/>
            <person name="Marcet-Houben M."/>
            <person name="Poggeler S."/>
            <person name="Stajich J.E."/>
            <person name="Nowrousian M."/>
        </authorList>
    </citation>
    <scope>NUCLEOTIDE SEQUENCE [LARGE SCALE GENOMIC DNA]</scope>
    <source>
        <strain evidence="3">CBS 100304</strain>
        <tissue evidence="2">Vegetative mycelium</tissue>
    </source>
</reference>
<sequence>MKKQPRISRPNSATKSSTLNGWVVSSSSEKKRRKVSADEEAVRHNGTAQDSPPGTRSDPVLLGSLGGEVQEDQGDQTMAETEEVVDDSQGSEYEDDDSQLAPAFKSVTRKAQPHLVRKRTPTPTTEEIQTVGKETEVDNRLADPPQDAPPPKNVPAYSQFDMPDSLLSIPKTPSSSISRRTQASQRPRPIPTLDRQTSTDLMPPPPTTPKRLRPLPDEIPNSQSPAHSPLRTQHIQTPSQKGKGGVTGRIIKSSQWWDNDTELETQQSEGEITPNVTPKSRRGSLVPLLDRQDSIGVEAVFRTPQARRIRSQIPPSQDDDEGPLSTQVTPVKVKVIPNGSPPPNRFLEAREERENSPTPRRRIRSLIPGTPHEEPLSSASEDGDCTPTQHRITSPWKSQISEQEKTPTQQRHSQPQHSSPPDQDQDSQVISPLQGAGATPQNPEVPNTGLDSSDSDEEMAFSLGTPFKSSSVAPTSSPNILNLSLLSQSQTPRPAADSIRIPPSYKPMLSPIKRPNFHPTPVITSPPQPQTREPDSIRISPSYNPAISPIKGDFSPPLSRISEGGEGSQGSGGSGEMEGSLGSPGSSSTPTSKSPNTDQPSIPIPPSYLTPISPLKRLHPFIPNLSAIPQSQSQPQPQADSVYLPPSYIPQISPLLTAPLTAPQTSPQRTSSSSKGTPQFWTARSAATAATRGPASIWGTAAQSGQTVYTEEEMVNVVGVKETQMGAMETKMRGSPGGGLVPSSQVLVTSSQISQPSRASQLEIGGDGDEDEDMVPGDMVQDTLAVQWGSDSEAPRDPRDASHATDLDGDVDVDGDIDIVRNAHPQFLSSQLPAPVIPLSNNDEDEDEDEEEIMETPQLPVLQSSPKLPMDSSHMNSQRTQRTQRTPTAPLQTARSAQPVPTPPRRAPARRFSQQQREETQQNSQQSQQRPQQSSQQLPQQLSRQSSRSQKTPHQTPVPDSDATRSSEGPAGHQYSPDYSNEDEEMDELGEMDDSQLINENWDYTQDPDVSMFNPVKTQQMPESLVFGGGVGESQHGQRSTGLLGLLGGEGVREEEQGGGEEGGGGGGEEEGGKEGVGVGFGGDKRDWRNRRNMGSLDDWADKQCDEWSQEIADKTSDEMADKMADEMADKMADESVDEMMEEMLREQEAEEAREEERLARLEKEEEMEGTSATPQQDNIPQEEAGEEEEMLPPIRIEKQEEVPRRVIPKRPNFLTTSQLLPDSLMDSFPPPPMLGQEEKLEEKEREYDSDETQ</sequence>
<feature type="compositionally biased region" description="Acidic residues" evidence="1">
    <location>
        <begin position="766"/>
        <end position="775"/>
    </location>
</feature>
<dbReference type="OMA" id="INENWDY"/>
<dbReference type="Proteomes" id="UP000018144">
    <property type="component" value="Unassembled WGS sequence"/>
</dbReference>
<keyword evidence="3" id="KW-1185">Reference proteome</keyword>
<feature type="compositionally biased region" description="Basic residues" evidence="1">
    <location>
        <begin position="107"/>
        <end position="120"/>
    </location>
</feature>
<feature type="compositionally biased region" description="Low complexity" evidence="1">
    <location>
        <begin position="629"/>
        <end position="638"/>
    </location>
</feature>
<name>U4LQN5_PYROM</name>
<dbReference type="EMBL" id="HF935629">
    <property type="protein sequence ID" value="CCX31650.1"/>
    <property type="molecule type" value="Genomic_DNA"/>
</dbReference>
<organism evidence="2 3">
    <name type="scientific">Pyronema omphalodes (strain CBS 100304)</name>
    <name type="common">Pyronema confluens</name>
    <dbReference type="NCBI Taxonomy" id="1076935"/>
    <lineage>
        <taxon>Eukaryota</taxon>
        <taxon>Fungi</taxon>
        <taxon>Dikarya</taxon>
        <taxon>Ascomycota</taxon>
        <taxon>Pezizomycotina</taxon>
        <taxon>Pezizomycetes</taxon>
        <taxon>Pezizales</taxon>
        <taxon>Pyronemataceae</taxon>
        <taxon>Pyronema</taxon>
    </lineage>
</organism>
<feature type="compositionally biased region" description="Acidic residues" evidence="1">
    <location>
        <begin position="842"/>
        <end position="854"/>
    </location>
</feature>
<feature type="compositionally biased region" description="Polar residues" evidence="1">
    <location>
        <begin position="750"/>
        <end position="760"/>
    </location>
</feature>
<feature type="compositionally biased region" description="Polar residues" evidence="1">
    <location>
        <begin position="887"/>
        <end position="896"/>
    </location>
</feature>
<feature type="compositionally biased region" description="Acidic residues" evidence="1">
    <location>
        <begin position="69"/>
        <end position="86"/>
    </location>
</feature>
<feature type="compositionally biased region" description="Polar residues" evidence="1">
    <location>
        <begin position="171"/>
        <end position="185"/>
    </location>
</feature>
<feature type="compositionally biased region" description="Acidic residues" evidence="1">
    <location>
        <begin position="980"/>
        <end position="994"/>
    </location>
</feature>
<feature type="region of interest" description="Disordered" evidence="1">
    <location>
        <begin position="659"/>
        <end position="679"/>
    </location>
</feature>
<feature type="compositionally biased region" description="Gly residues" evidence="1">
    <location>
        <begin position="564"/>
        <end position="576"/>
    </location>
</feature>
<feature type="compositionally biased region" description="Polar residues" evidence="1">
    <location>
        <begin position="589"/>
        <end position="600"/>
    </location>
</feature>
<dbReference type="AlphaFoldDB" id="U4LQN5"/>
<feature type="compositionally biased region" description="Polar residues" evidence="1">
    <location>
        <begin position="439"/>
        <end position="452"/>
    </location>
</feature>
<feature type="region of interest" description="Disordered" evidence="1">
    <location>
        <begin position="304"/>
        <end position="646"/>
    </location>
</feature>
<feature type="region of interest" description="Disordered" evidence="1">
    <location>
        <begin position="831"/>
        <end position="1092"/>
    </location>
</feature>
<feature type="compositionally biased region" description="Low complexity" evidence="1">
    <location>
        <begin position="474"/>
        <end position="491"/>
    </location>
</feature>